<dbReference type="InterPro" id="IPR043426">
    <property type="entry name" value="MltB-like"/>
</dbReference>
<reference evidence="3" key="1">
    <citation type="submission" date="2021-10" db="EMBL/GenBank/DDBJ databases">
        <title>Streptomyces nigrumlapis sp.nov.,an antimicrobial producing actinobacterium isolated from Black Gobi rocks.</title>
        <authorList>
            <person name="Wen Y."/>
            <person name="Zhang W."/>
            <person name="Liu X.G."/>
        </authorList>
    </citation>
    <scope>NUCLEOTIDE SEQUENCE</scope>
    <source>
        <strain evidence="3">ST13-2-2</strain>
    </source>
</reference>
<feature type="compositionally biased region" description="Gly residues" evidence="1">
    <location>
        <begin position="322"/>
        <end position="332"/>
    </location>
</feature>
<feature type="chain" id="PRO_5046525423" evidence="2">
    <location>
        <begin position="25"/>
        <end position="644"/>
    </location>
</feature>
<proteinExistence type="predicted"/>
<dbReference type="InterPro" id="IPR023346">
    <property type="entry name" value="Lysozyme-like_dom_sf"/>
</dbReference>
<feature type="compositionally biased region" description="Pro residues" evidence="1">
    <location>
        <begin position="371"/>
        <end position="403"/>
    </location>
</feature>
<dbReference type="InterPro" id="IPR006311">
    <property type="entry name" value="TAT_signal"/>
</dbReference>
<dbReference type="EMBL" id="CP086322">
    <property type="protein sequence ID" value="UQA96068.1"/>
    <property type="molecule type" value="Genomic_DNA"/>
</dbReference>
<evidence type="ECO:0000313" key="4">
    <source>
        <dbReference type="Proteomes" id="UP000830115"/>
    </source>
</evidence>
<keyword evidence="2" id="KW-0732">Signal</keyword>
<accession>A0ABY4MEA7</accession>
<feature type="compositionally biased region" description="Basic and acidic residues" evidence="1">
    <location>
        <begin position="71"/>
        <end position="86"/>
    </location>
</feature>
<protein>
    <submittedName>
        <fullName evidence="3">Lytic transglycosylase</fullName>
    </submittedName>
</protein>
<organism evidence="3 4">
    <name type="scientific">Streptomyces halobius</name>
    <dbReference type="NCBI Taxonomy" id="2879846"/>
    <lineage>
        <taxon>Bacteria</taxon>
        <taxon>Bacillati</taxon>
        <taxon>Actinomycetota</taxon>
        <taxon>Actinomycetes</taxon>
        <taxon>Kitasatosporales</taxon>
        <taxon>Streptomycetaceae</taxon>
        <taxon>Streptomyces</taxon>
    </lineage>
</organism>
<evidence type="ECO:0000256" key="1">
    <source>
        <dbReference type="SAM" id="MobiDB-lite"/>
    </source>
</evidence>
<feature type="region of interest" description="Disordered" evidence="1">
    <location>
        <begin position="569"/>
        <end position="589"/>
    </location>
</feature>
<feature type="compositionally biased region" description="Basic and acidic residues" evidence="1">
    <location>
        <begin position="571"/>
        <end position="589"/>
    </location>
</feature>
<dbReference type="PANTHER" id="PTHR30163">
    <property type="entry name" value="MEMBRANE-BOUND LYTIC MUREIN TRANSGLYCOSYLASE B"/>
    <property type="match status" value="1"/>
</dbReference>
<dbReference type="Gene3D" id="1.10.530.10">
    <property type="match status" value="1"/>
</dbReference>
<feature type="compositionally biased region" description="Gly residues" evidence="1">
    <location>
        <begin position="198"/>
        <end position="209"/>
    </location>
</feature>
<dbReference type="Proteomes" id="UP000830115">
    <property type="component" value="Chromosome"/>
</dbReference>
<dbReference type="InterPro" id="IPR013783">
    <property type="entry name" value="Ig-like_fold"/>
</dbReference>
<name>A0ABY4MEA7_9ACTN</name>
<sequence length="644" mass="65302">MAATFRRRFLRGAASTVVVALAWAALTASQAPGATGRERDPAPPPADTSIDGGSTYYTDLPPLNSPVPPRSPDHPDGDGSDNRDDSDSSGTGPAEAGIPATVLAAYKKAASRLAGAAPGCRLSWQLLASIGKVESGQAHGGAVDSGGTTFRPILGPQLNGHGFARIADTDGGRYDGDRTHDRAVGPMQFIPSTWSNGGPDGGGWGADGNGDGEKDPNNIFDAALGAGRYLCSGGRDLTAQRDLNRAILGYNNSTDYLRTVLSWYAFYREGTYEVPDGKGVLPVRRAGSGSEGGRSGHGDGKGDGPGAHHAQAADKPRKPGEGGKPGKGGTPGKGNVPGNAGKSAAPGRPSKPGAPGTAAKPGEPDAGTTPQPTPTLPTPPTTPTPAPTPTPKPPTSPTTPTNPAPLTVLERVGDKDLTATAGAEFATSPQVRAVDAAGKPVAGIPVRFLLTGTTDARFPGDATAVTVTSGEDGLATAPTMRAGDRPGSFTVRAQAEGRPLPAVAFGMTVQAGPAPKADTLTRTSDEELTATAGGAFPDDAVDIKATYRGKAAAGVAVTATMVADDQEQPVENDKGPYVKDPEATGADRHEPLRALTTLTTDDNGLLTLPKIHTDTHTGTFLLRLTTADGAVLTVELNVAPPADG</sequence>
<feature type="compositionally biased region" description="Basic and acidic residues" evidence="1">
    <location>
        <begin position="311"/>
        <end position="321"/>
    </location>
</feature>
<feature type="region of interest" description="Disordered" evidence="1">
    <location>
        <begin position="29"/>
        <end position="96"/>
    </location>
</feature>
<dbReference type="RefSeq" id="WP_248866975.1">
    <property type="nucleotide sequence ID" value="NZ_CP086322.1"/>
</dbReference>
<dbReference type="PROSITE" id="PS51318">
    <property type="entry name" value="TAT"/>
    <property type="match status" value="1"/>
</dbReference>
<evidence type="ECO:0000256" key="2">
    <source>
        <dbReference type="SAM" id="SignalP"/>
    </source>
</evidence>
<gene>
    <name evidence="3" type="ORF">K9S39_33110</name>
</gene>
<dbReference type="Gene3D" id="2.60.40.10">
    <property type="entry name" value="Immunoglobulins"/>
    <property type="match status" value="1"/>
</dbReference>
<feature type="region of interest" description="Disordered" evidence="1">
    <location>
        <begin position="274"/>
        <end position="406"/>
    </location>
</feature>
<keyword evidence="4" id="KW-1185">Reference proteome</keyword>
<feature type="signal peptide" evidence="2">
    <location>
        <begin position="1"/>
        <end position="24"/>
    </location>
</feature>
<evidence type="ECO:0000313" key="3">
    <source>
        <dbReference type="EMBL" id="UQA96068.1"/>
    </source>
</evidence>
<dbReference type="PANTHER" id="PTHR30163:SF8">
    <property type="entry name" value="LYTIC MUREIN TRANSGLYCOSYLASE"/>
    <property type="match status" value="1"/>
</dbReference>
<feature type="region of interest" description="Disordered" evidence="1">
    <location>
        <begin position="189"/>
        <end position="213"/>
    </location>
</feature>
<dbReference type="SUPFAM" id="SSF53955">
    <property type="entry name" value="Lysozyme-like"/>
    <property type="match status" value="1"/>
</dbReference>
<dbReference type="SUPFAM" id="SSF49373">
    <property type="entry name" value="Invasin/intimin cell-adhesion fragments"/>
    <property type="match status" value="1"/>
</dbReference>
<dbReference type="InterPro" id="IPR008964">
    <property type="entry name" value="Invasin/intimin_cell_adhesion"/>
</dbReference>